<dbReference type="CDD" id="cd03035">
    <property type="entry name" value="ArsC_Yffb"/>
    <property type="match status" value="1"/>
</dbReference>
<organism evidence="3 4">
    <name type="scientific">Tatumella ptyseos ATCC 33301</name>
    <dbReference type="NCBI Taxonomy" id="1005995"/>
    <lineage>
        <taxon>Bacteria</taxon>
        <taxon>Pseudomonadati</taxon>
        <taxon>Pseudomonadota</taxon>
        <taxon>Gammaproteobacteria</taxon>
        <taxon>Enterobacterales</taxon>
        <taxon>Erwiniaceae</taxon>
        <taxon>Tatumella</taxon>
    </lineage>
</organism>
<proteinExistence type="inferred from homology"/>
<dbReference type="Gene3D" id="3.40.30.10">
    <property type="entry name" value="Glutaredoxin"/>
    <property type="match status" value="1"/>
</dbReference>
<dbReference type="SUPFAM" id="SSF52833">
    <property type="entry name" value="Thioredoxin-like"/>
    <property type="match status" value="1"/>
</dbReference>
<comment type="caution">
    <text evidence="3">The sequence shown here is derived from an EMBL/GenBank/DDBJ whole genome shotgun (WGS) entry which is preliminary data.</text>
</comment>
<dbReference type="InterPro" id="IPR006660">
    <property type="entry name" value="Arsenate_reductase-like"/>
</dbReference>
<dbReference type="PROSITE" id="PS51353">
    <property type="entry name" value="ARSC"/>
    <property type="match status" value="1"/>
</dbReference>
<protein>
    <submittedName>
        <fullName evidence="3">Glutathione-dependent thiol reductase</fullName>
    </submittedName>
</protein>
<evidence type="ECO:0000313" key="3">
    <source>
        <dbReference type="EMBL" id="KFD20059.1"/>
    </source>
</evidence>
<evidence type="ECO:0000256" key="2">
    <source>
        <dbReference type="PROSITE-ProRule" id="PRU01282"/>
    </source>
</evidence>
<dbReference type="Proteomes" id="UP000028602">
    <property type="component" value="Unassembled WGS sequence"/>
</dbReference>
<evidence type="ECO:0000256" key="1">
    <source>
        <dbReference type="ARBA" id="ARBA00007198"/>
    </source>
</evidence>
<dbReference type="NCBIfam" id="NF008107">
    <property type="entry name" value="PRK10853.1"/>
    <property type="match status" value="1"/>
</dbReference>
<gene>
    <name evidence="3" type="primary">yffB</name>
    <name evidence="3" type="ORF">GTPT_1508</name>
</gene>
<evidence type="ECO:0000313" key="4">
    <source>
        <dbReference type="Proteomes" id="UP000028602"/>
    </source>
</evidence>
<dbReference type="OrthoDB" id="9803749at2"/>
<dbReference type="InterPro" id="IPR036249">
    <property type="entry name" value="Thioredoxin-like_sf"/>
</dbReference>
<accession>A0A085JHW3</accession>
<dbReference type="AlphaFoldDB" id="A0A085JHW3"/>
<dbReference type="Pfam" id="PF03960">
    <property type="entry name" value="ArsC"/>
    <property type="match status" value="1"/>
</dbReference>
<dbReference type="PANTHER" id="PTHR30041">
    <property type="entry name" value="ARSENATE REDUCTASE"/>
    <property type="match status" value="1"/>
</dbReference>
<dbReference type="EMBL" id="JMPR01000027">
    <property type="protein sequence ID" value="KFD20059.1"/>
    <property type="molecule type" value="Genomic_DNA"/>
</dbReference>
<dbReference type="RefSeq" id="WP_029990912.1">
    <property type="nucleotide sequence ID" value="NZ_ATMJ01000036.1"/>
</dbReference>
<name>A0A085JHW3_9GAMM</name>
<dbReference type="InterPro" id="IPR006504">
    <property type="entry name" value="Tscrpt_reg_Spx/MgsR"/>
</dbReference>
<dbReference type="NCBIfam" id="TIGR01617">
    <property type="entry name" value="arsC_related"/>
    <property type="match status" value="1"/>
</dbReference>
<comment type="similarity">
    <text evidence="1 2">Belongs to the ArsC family.</text>
</comment>
<dbReference type="PANTHER" id="PTHR30041:SF8">
    <property type="entry name" value="PROTEIN YFFB"/>
    <property type="match status" value="1"/>
</dbReference>
<keyword evidence="4" id="KW-1185">Reference proteome</keyword>
<dbReference type="eggNOG" id="COG1393">
    <property type="taxonomic scope" value="Bacteria"/>
</dbReference>
<sequence length="127" mass="14326">MINNETTPELTLYGIKNCDTVRKARRFLEEQGIAFRFHDYRADGIDSCRLSAFVGALGYETLLNKRGTTWRKLPEDIRDSVQDSASAVRVMLEHPAVIKRPLLCATNGKLLAGFSPSTYLTFIQENT</sequence>
<reference evidence="3 4" key="1">
    <citation type="submission" date="2014-05" db="EMBL/GenBank/DDBJ databases">
        <title>ATOL: Assembling a taxonomically balanced genome-scale reconstruction of the evolutionary history of the Enterobacteriaceae.</title>
        <authorList>
            <person name="Plunkett G.III."/>
            <person name="Neeno-Eckwall E.C."/>
            <person name="Glasner J.D."/>
            <person name="Perna N.T."/>
        </authorList>
    </citation>
    <scope>NUCLEOTIDE SEQUENCE [LARGE SCALE GENOMIC DNA]</scope>
    <source>
        <strain evidence="3 4">ATCC 33301</strain>
    </source>
</reference>